<feature type="chain" id="PRO_5045045213" evidence="2">
    <location>
        <begin position="17"/>
        <end position="482"/>
    </location>
</feature>
<proteinExistence type="predicted"/>
<feature type="compositionally biased region" description="Low complexity" evidence="1">
    <location>
        <begin position="286"/>
        <end position="307"/>
    </location>
</feature>
<keyword evidence="2" id="KW-0732">Signal</keyword>
<feature type="signal peptide" evidence="2">
    <location>
        <begin position="1"/>
        <end position="16"/>
    </location>
</feature>
<evidence type="ECO:0000256" key="2">
    <source>
        <dbReference type="SAM" id="SignalP"/>
    </source>
</evidence>
<dbReference type="EMBL" id="JAZGUE010000004">
    <property type="protein sequence ID" value="KAL2267253.1"/>
    <property type="molecule type" value="Genomic_DNA"/>
</dbReference>
<organism evidence="3 4">
    <name type="scientific">Remersonia thermophila</name>
    <dbReference type="NCBI Taxonomy" id="72144"/>
    <lineage>
        <taxon>Eukaryota</taxon>
        <taxon>Fungi</taxon>
        <taxon>Dikarya</taxon>
        <taxon>Ascomycota</taxon>
        <taxon>Pezizomycotina</taxon>
        <taxon>Sordariomycetes</taxon>
        <taxon>Sordariomycetidae</taxon>
        <taxon>Sordariales</taxon>
        <taxon>Sordariales incertae sedis</taxon>
        <taxon>Remersonia</taxon>
    </lineage>
</organism>
<feature type="region of interest" description="Disordered" evidence="1">
    <location>
        <begin position="213"/>
        <end position="314"/>
    </location>
</feature>
<protein>
    <submittedName>
        <fullName evidence="3">Uncharacterized protein</fullName>
    </submittedName>
</protein>
<dbReference type="RefSeq" id="XP_070865980.1">
    <property type="nucleotide sequence ID" value="XM_071011030.1"/>
</dbReference>
<evidence type="ECO:0000313" key="3">
    <source>
        <dbReference type="EMBL" id="KAL2267253.1"/>
    </source>
</evidence>
<feature type="compositionally biased region" description="Acidic residues" evidence="1">
    <location>
        <begin position="273"/>
        <end position="285"/>
    </location>
</feature>
<comment type="caution">
    <text evidence="3">The sequence shown here is derived from an EMBL/GenBank/DDBJ whole genome shotgun (WGS) entry which is preliminary data.</text>
</comment>
<name>A0ABR4DA94_9PEZI</name>
<evidence type="ECO:0000313" key="4">
    <source>
        <dbReference type="Proteomes" id="UP001600064"/>
    </source>
</evidence>
<gene>
    <name evidence="3" type="ORF">VTJ83DRAFT_4530</name>
</gene>
<accession>A0ABR4DA94</accession>
<reference evidence="3 4" key="1">
    <citation type="journal article" date="2024" name="Commun. Biol.">
        <title>Comparative genomic analysis of thermophilic fungi reveals convergent evolutionary adaptations and gene losses.</title>
        <authorList>
            <person name="Steindorff A.S."/>
            <person name="Aguilar-Pontes M.V."/>
            <person name="Robinson A.J."/>
            <person name="Andreopoulos B."/>
            <person name="LaButti K."/>
            <person name="Kuo A."/>
            <person name="Mondo S."/>
            <person name="Riley R."/>
            <person name="Otillar R."/>
            <person name="Haridas S."/>
            <person name="Lipzen A."/>
            <person name="Grimwood J."/>
            <person name="Schmutz J."/>
            <person name="Clum A."/>
            <person name="Reid I.D."/>
            <person name="Moisan M.C."/>
            <person name="Butler G."/>
            <person name="Nguyen T.T.M."/>
            <person name="Dewar K."/>
            <person name="Conant G."/>
            <person name="Drula E."/>
            <person name="Henrissat B."/>
            <person name="Hansel C."/>
            <person name="Singer S."/>
            <person name="Hutchinson M.I."/>
            <person name="de Vries R.P."/>
            <person name="Natvig D.O."/>
            <person name="Powell A.J."/>
            <person name="Tsang A."/>
            <person name="Grigoriev I.V."/>
        </authorList>
    </citation>
    <scope>NUCLEOTIDE SEQUENCE [LARGE SCALE GENOMIC DNA]</scope>
    <source>
        <strain evidence="3 4">ATCC 22073</strain>
    </source>
</reference>
<dbReference type="GeneID" id="98125674"/>
<dbReference type="Proteomes" id="UP001600064">
    <property type="component" value="Unassembled WGS sequence"/>
</dbReference>
<feature type="compositionally biased region" description="Low complexity" evidence="1">
    <location>
        <begin position="243"/>
        <end position="269"/>
    </location>
</feature>
<feature type="compositionally biased region" description="Acidic residues" evidence="1">
    <location>
        <begin position="227"/>
        <end position="242"/>
    </location>
</feature>
<keyword evidence="4" id="KW-1185">Reference proteome</keyword>
<sequence>MKYTTALLSMAGAVLAAVPQEHSHEEDLRKTSQMLFLNNPLGIKDAVFGLLGNAAAAEGAPTVQNLDCLQQIIADQAFSNAKAAGDLDGMISAIRYRALEKNTLQVGLASPLCNETAVNPEIASIQQHQDAASPEAVVNRDVELAVARSLASIGADPLLALRSATFPPGEIGDPTARGQTCNDPDDPVGCIFTLNLLTPAVTEEEILAAVADITGDNGNGNGNDAGAGDDEACEIDEGDDAGADNGNDAGNDAGNDNANDNVDNGADAGAGAGDDEEACEVDDGNNNDNGNDNGNGNNDNNDNGNDDTPTGTANVQAFTGAVGAPAPPVISDPASNRPFSVNGATFQNIAAALSRSCDVQKNQCANAANSGQLAGGVAQCEEQLQHLSFGSCGSPAIRFAAGLDGRREPSFQSGNQRDFNHGSAFNIRIIADFTCQRLESSCKAPQETVQACRQAAQAAQAAQAVSGQTAADAFNSALGVSA</sequence>
<evidence type="ECO:0000256" key="1">
    <source>
        <dbReference type="SAM" id="MobiDB-lite"/>
    </source>
</evidence>